<protein>
    <submittedName>
        <fullName evidence="1">Uncharacterized protein</fullName>
    </submittedName>
</protein>
<reference evidence="1" key="2">
    <citation type="journal article" date="2013" name="Mar. Genomics">
        <title>Expression of sulfatases in Rhodopirellula baltica and the diversity of sulfatases in the genus Rhodopirellula.</title>
        <authorList>
            <person name="Wegner C.E."/>
            <person name="Richter-Heitmann T."/>
            <person name="Klindworth A."/>
            <person name="Klockow C."/>
            <person name="Richter M."/>
            <person name="Achstetter T."/>
            <person name="Glockner F.O."/>
            <person name="Harder J."/>
        </authorList>
    </citation>
    <scope>NUCLEOTIDE SEQUENCE [LARGE SCALE GENOMIC DNA]</scope>
    <source>
        <strain evidence="1">6C</strain>
    </source>
</reference>
<comment type="caution">
    <text evidence="1">The sequence shown here is derived from an EMBL/GenBank/DDBJ whole genome shotgun (WGS) entry which is preliminary data.</text>
</comment>
<evidence type="ECO:0000313" key="1">
    <source>
        <dbReference type="EMBL" id="EMB17430.1"/>
    </source>
</evidence>
<reference evidence="1" key="1">
    <citation type="submission" date="2012-11" db="EMBL/GenBank/DDBJ databases">
        <title>Permanent draft genomes of Rhodopirellula europaea strain SH398 and 6C.</title>
        <authorList>
            <person name="Richter M."/>
            <person name="Richter-Heitmann T."/>
            <person name="Frank C."/>
            <person name="Harder J."/>
            <person name="Glockner F.O."/>
        </authorList>
    </citation>
    <scope>NUCLEOTIDE SEQUENCE</scope>
    <source>
        <strain evidence="1">6C</strain>
    </source>
</reference>
<evidence type="ECO:0000313" key="2">
    <source>
        <dbReference type="Proteomes" id="UP000011529"/>
    </source>
</evidence>
<dbReference type="Proteomes" id="UP000011529">
    <property type="component" value="Unassembled WGS sequence"/>
</dbReference>
<proteinExistence type="predicted"/>
<keyword evidence="2" id="KW-1185">Reference proteome</keyword>
<organism evidence="1 2">
    <name type="scientific">Rhodopirellula europaea 6C</name>
    <dbReference type="NCBI Taxonomy" id="1263867"/>
    <lineage>
        <taxon>Bacteria</taxon>
        <taxon>Pseudomonadati</taxon>
        <taxon>Planctomycetota</taxon>
        <taxon>Planctomycetia</taxon>
        <taxon>Pirellulales</taxon>
        <taxon>Pirellulaceae</taxon>
        <taxon>Rhodopirellula</taxon>
    </lineage>
</organism>
<gene>
    <name evidence="1" type="ORF">RE6C_01968</name>
</gene>
<dbReference type="PATRIC" id="fig|1263867.3.peg.2091"/>
<dbReference type="EMBL" id="ANMO01000097">
    <property type="protein sequence ID" value="EMB17430.1"/>
    <property type="molecule type" value="Genomic_DNA"/>
</dbReference>
<sequence>MELSWTRADRFVGFAAGWPLLADIHSDGQECPSYLLQNLVDDSIDTPGHLRITLPTAS</sequence>
<accession>M2AJW9</accession>
<name>M2AJW9_9BACT</name>
<dbReference type="AlphaFoldDB" id="M2AJW9"/>